<proteinExistence type="predicted"/>
<comment type="caution">
    <text evidence="1">The sequence shown here is derived from an EMBL/GenBank/DDBJ whole genome shotgun (WGS) entry which is preliminary data.</text>
</comment>
<reference evidence="1 2" key="1">
    <citation type="submission" date="2019-07" db="EMBL/GenBank/DDBJ databases">
        <title>New Mycobacterium species.</title>
        <authorList>
            <person name="Tortoli E."/>
            <person name="Ghielmetti G."/>
            <person name="Friedel U."/>
            <person name="Trovato A."/>
        </authorList>
    </citation>
    <scope>NUCLEOTIDE SEQUENCE [LARGE SCALE GENOMIC DNA]</scope>
    <source>
        <strain evidence="1 2">16-83</strain>
    </source>
</reference>
<sequence>MKREYMIEIERDGRWWMVHIPELEGLTQARRLSEAELMAREWIAVSTGTPIADVAVHVTSITVPDMGNVQRSAEELIFMRDEAAQAVKKAQNMAAGFVRELTAAGIPVRDAGELLHLSPQRISQLANT</sequence>
<dbReference type="AlphaFoldDB" id="A0A557XYL9"/>
<organism evidence="1 2">
    <name type="scientific">Mycobacterium helveticum</name>
    <dbReference type="NCBI Taxonomy" id="2592811"/>
    <lineage>
        <taxon>Bacteria</taxon>
        <taxon>Bacillati</taxon>
        <taxon>Actinomycetota</taxon>
        <taxon>Actinomycetes</taxon>
        <taxon>Mycobacteriales</taxon>
        <taxon>Mycobacteriaceae</taxon>
        <taxon>Mycobacterium</taxon>
    </lineage>
</organism>
<accession>A0A557XYL9</accession>
<dbReference type="EMBL" id="VMQU01000015">
    <property type="protein sequence ID" value="TVS91261.1"/>
    <property type="molecule type" value="Genomic_DNA"/>
</dbReference>
<gene>
    <name evidence="1" type="ORF">FPZ47_05520</name>
</gene>
<name>A0A557XYL9_9MYCO</name>
<evidence type="ECO:0000313" key="2">
    <source>
        <dbReference type="Proteomes" id="UP000320513"/>
    </source>
</evidence>
<dbReference type="Proteomes" id="UP000320513">
    <property type="component" value="Unassembled WGS sequence"/>
</dbReference>
<evidence type="ECO:0000313" key="1">
    <source>
        <dbReference type="EMBL" id="TVS91261.1"/>
    </source>
</evidence>
<keyword evidence="2" id="KW-1185">Reference proteome</keyword>
<dbReference type="RefSeq" id="WP_144950468.1">
    <property type="nucleotide sequence ID" value="NZ_VMQU01000015.1"/>
</dbReference>
<protein>
    <submittedName>
        <fullName evidence="1">HicB family toxin-antitoxin system</fullName>
    </submittedName>
</protein>
<dbReference type="OrthoDB" id="5772641at2"/>